<organism evidence="7 8">
    <name type="scientific">Neptunomonas concharum</name>
    <dbReference type="NCBI Taxonomy" id="1031538"/>
    <lineage>
        <taxon>Bacteria</taxon>
        <taxon>Pseudomonadati</taxon>
        <taxon>Pseudomonadota</taxon>
        <taxon>Gammaproteobacteria</taxon>
        <taxon>Oceanospirillales</taxon>
        <taxon>Oceanospirillaceae</taxon>
        <taxon>Neptunomonas</taxon>
    </lineage>
</organism>
<dbReference type="GO" id="GO:0015171">
    <property type="term" value="F:amino acid transmembrane transporter activity"/>
    <property type="evidence" value="ECO:0007669"/>
    <property type="project" value="TreeGrafter"/>
</dbReference>
<dbReference type="RefSeq" id="WP_138988981.1">
    <property type="nucleotide sequence ID" value="NZ_CP043869.1"/>
</dbReference>
<dbReference type="InterPro" id="IPR001123">
    <property type="entry name" value="LeuE-type"/>
</dbReference>
<dbReference type="Pfam" id="PF01810">
    <property type="entry name" value="LysE"/>
    <property type="match status" value="1"/>
</dbReference>
<evidence type="ECO:0000256" key="3">
    <source>
        <dbReference type="ARBA" id="ARBA00022692"/>
    </source>
</evidence>
<proteinExistence type="predicted"/>
<feature type="transmembrane region" description="Helical" evidence="6">
    <location>
        <begin position="72"/>
        <end position="89"/>
    </location>
</feature>
<dbReference type="KEGG" id="ncu:F0U83_04050"/>
<dbReference type="OrthoDB" id="9804822at2"/>
<keyword evidence="8" id="KW-1185">Reference proteome</keyword>
<dbReference type="EMBL" id="CP043869">
    <property type="protein sequence ID" value="QEQ95942.1"/>
    <property type="molecule type" value="Genomic_DNA"/>
</dbReference>
<evidence type="ECO:0000256" key="4">
    <source>
        <dbReference type="ARBA" id="ARBA00022989"/>
    </source>
</evidence>
<keyword evidence="4 6" id="KW-1133">Transmembrane helix</keyword>
<evidence type="ECO:0000256" key="5">
    <source>
        <dbReference type="ARBA" id="ARBA00023136"/>
    </source>
</evidence>
<reference evidence="7 8" key="1">
    <citation type="journal article" date="2019" name="Biochem. Eng. J.">
        <title>Metabolic engineering of the marine bacteria Neptunomonas concharum for the production of acetoin and meso-2,3-butanediol from acetate.</title>
        <authorList>
            <person name="Li W."/>
            <person name="Pu N."/>
            <person name="Liu C.-X."/>
            <person name="Yuan Q.-P."/>
            <person name="Li Z.-J."/>
        </authorList>
    </citation>
    <scope>NUCLEOTIDE SEQUENCE [LARGE SCALE GENOMIC DNA]</scope>
    <source>
        <strain evidence="7 8">JCM17730</strain>
    </source>
</reference>
<feature type="transmembrane region" description="Helical" evidence="6">
    <location>
        <begin position="129"/>
        <end position="145"/>
    </location>
</feature>
<keyword evidence="2" id="KW-1003">Cell membrane</keyword>
<name>A0A5P1R9H0_9GAMM</name>
<keyword evidence="5 6" id="KW-0472">Membrane</keyword>
<comment type="subcellular location">
    <subcellularLocation>
        <location evidence="1">Cell membrane</location>
        <topology evidence="1">Multi-pass membrane protein</topology>
    </subcellularLocation>
</comment>
<dbReference type="AlphaFoldDB" id="A0A5P1R9H0"/>
<accession>A0A5P1R9H0</accession>
<feature type="transmembrane region" description="Helical" evidence="6">
    <location>
        <begin position="192"/>
        <end position="209"/>
    </location>
</feature>
<feature type="transmembrane region" description="Helical" evidence="6">
    <location>
        <begin position="6"/>
        <end position="27"/>
    </location>
</feature>
<evidence type="ECO:0000256" key="6">
    <source>
        <dbReference type="SAM" id="Phobius"/>
    </source>
</evidence>
<evidence type="ECO:0000313" key="8">
    <source>
        <dbReference type="Proteomes" id="UP000324760"/>
    </source>
</evidence>
<evidence type="ECO:0000313" key="7">
    <source>
        <dbReference type="EMBL" id="QEQ95942.1"/>
    </source>
</evidence>
<dbReference type="PANTHER" id="PTHR30086">
    <property type="entry name" value="ARGININE EXPORTER PROTEIN ARGO"/>
    <property type="match status" value="1"/>
</dbReference>
<sequence>MDFSTALFSILTIHLMASISPGPDFVVVSQKTLQQGRKAGIVCGAGVCAGLLVHIGYSVAGLTAALEHSVRLTQGIGIFGGSYLVFLGYKSIKGSFSANPAPSIEKENNAGGASAFWSGLIVNVFNPKAAIYFISLFSIIISPSMGAEKLLLVIVLIVSVQMTWYLTFIFIVTIPSIRMKFDSKVYLIDRSLGALMLMMGVYMIATYAFCCGDS</sequence>
<gene>
    <name evidence="7" type="ORF">F0U83_04050</name>
</gene>
<feature type="transmembrane region" description="Helical" evidence="6">
    <location>
        <begin position="39"/>
        <end position="60"/>
    </location>
</feature>
<evidence type="ECO:0000256" key="2">
    <source>
        <dbReference type="ARBA" id="ARBA00022475"/>
    </source>
</evidence>
<dbReference type="PANTHER" id="PTHR30086:SF20">
    <property type="entry name" value="ARGININE EXPORTER PROTEIN ARGO-RELATED"/>
    <property type="match status" value="1"/>
</dbReference>
<feature type="transmembrane region" description="Helical" evidence="6">
    <location>
        <begin position="151"/>
        <end position="172"/>
    </location>
</feature>
<keyword evidence="3 6" id="KW-0812">Transmembrane</keyword>
<protein>
    <submittedName>
        <fullName evidence="7">LysE family translocator</fullName>
    </submittedName>
</protein>
<dbReference type="Proteomes" id="UP000324760">
    <property type="component" value="Chromosome"/>
</dbReference>
<evidence type="ECO:0000256" key="1">
    <source>
        <dbReference type="ARBA" id="ARBA00004651"/>
    </source>
</evidence>
<dbReference type="GO" id="GO:0005886">
    <property type="term" value="C:plasma membrane"/>
    <property type="evidence" value="ECO:0007669"/>
    <property type="project" value="UniProtKB-SubCell"/>
</dbReference>